<dbReference type="STRING" id="316055.RPE_2175"/>
<evidence type="ECO:0000313" key="2">
    <source>
        <dbReference type="EMBL" id="ABJ06119.1"/>
    </source>
</evidence>
<name>Q07PL5_RHOP5</name>
<dbReference type="Pfam" id="PF05168">
    <property type="entry name" value="HEPN"/>
    <property type="match status" value="1"/>
</dbReference>
<dbReference type="eggNOG" id="COG2250">
    <property type="taxonomic scope" value="Bacteria"/>
</dbReference>
<sequence length="137" mass="15731">MSLSRQTLRELAELRLTEANLLLANGQPSGAYYLAGYSIECALKAVIAENFRANEIPDQRYVKDVYTHDLAALLRIAELEQELDAVKKVRPDLHRRWTLVKTWSEKDRYEVWTEAEASAILDAIDGDEGILKWLQNR</sequence>
<dbReference type="EMBL" id="CP000463">
    <property type="protein sequence ID" value="ABJ06119.1"/>
    <property type="molecule type" value="Genomic_DNA"/>
</dbReference>
<dbReference type="OrthoDB" id="1493607at2"/>
<dbReference type="HOGENOM" id="CLU_149364_0_0_5"/>
<reference evidence="2" key="1">
    <citation type="submission" date="2006-09" db="EMBL/GenBank/DDBJ databases">
        <title>Complete sequence of Rhodopseudomonas palustris BisA53.</title>
        <authorList>
            <consortium name="US DOE Joint Genome Institute"/>
            <person name="Copeland A."/>
            <person name="Lucas S."/>
            <person name="Lapidus A."/>
            <person name="Barry K."/>
            <person name="Detter J.C."/>
            <person name="Glavina del Rio T."/>
            <person name="Hammon N."/>
            <person name="Israni S."/>
            <person name="Dalin E."/>
            <person name="Tice H."/>
            <person name="Pitluck S."/>
            <person name="Chain P."/>
            <person name="Malfatti S."/>
            <person name="Shin M."/>
            <person name="Vergez L."/>
            <person name="Schmutz J."/>
            <person name="Larimer F."/>
            <person name="Land M."/>
            <person name="Hauser L."/>
            <person name="Pelletier D.A."/>
            <person name="Kyrpides N."/>
            <person name="Kim E."/>
            <person name="Harwood C.S."/>
            <person name="Oda Y."/>
            <person name="Richardson P."/>
        </authorList>
    </citation>
    <scope>NUCLEOTIDE SEQUENCE [LARGE SCALE GENOMIC DNA]</scope>
    <source>
        <strain evidence="2">BisA53</strain>
    </source>
</reference>
<feature type="domain" description="HEPN" evidence="1">
    <location>
        <begin position="8"/>
        <end position="134"/>
    </location>
</feature>
<evidence type="ECO:0000259" key="1">
    <source>
        <dbReference type="Pfam" id="PF05168"/>
    </source>
</evidence>
<gene>
    <name evidence="2" type="ordered locus">RPE_2175</name>
</gene>
<dbReference type="InterPro" id="IPR007842">
    <property type="entry name" value="HEPN_dom"/>
</dbReference>
<dbReference type="AlphaFoldDB" id="Q07PL5"/>
<dbReference type="KEGG" id="rpe:RPE_2175"/>
<accession>Q07PL5</accession>
<dbReference type="Gene3D" id="1.20.120.330">
    <property type="entry name" value="Nucleotidyltransferases domain 2"/>
    <property type="match status" value="1"/>
</dbReference>
<protein>
    <recommendedName>
        <fullName evidence="1">HEPN domain-containing protein</fullName>
    </recommendedName>
</protein>
<organism evidence="2">
    <name type="scientific">Rhodopseudomonas palustris (strain BisA53)</name>
    <dbReference type="NCBI Taxonomy" id="316055"/>
    <lineage>
        <taxon>Bacteria</taxon>
        <taxon>Pseudomonadati</taxon>
        <taxon>Pseudomonadota</taxon>
        <taxon>Alphaproteobacteria</taxon>
        <taxon>Hyphomicrobiales</taxon>
        <taxon>Nitrobacteraceae</taxon>
        <taxon>Rhodopseudomonas</taxon>
    </lineage>
</organism>
<proteinExistence type="predicted"/>